<evidence type="ECO:0000256" key="1">
    <source>
        <dbReference type="SAM" id="Phobius"/>
    </source>
</evidence>
<dbReference type="InterPro" id="IPR011642">
    <property type="entry name" value="Gate_dom"/>
</dbReference>
<dbReference type="Proteomes" id="UP000736328">
    <property type="component" value="Unassembled WGS sequence"/>
</dbReference>
<reference evidence="3" key="1">
    <citation type="submission" date="2020-07" db="EMBL/GenBank/DDBJ databases">
        <title>Huge and variable diversity of episymbiotic CPR bacteria and DPANN archaea in groundwater ecosystems.</title>
        <authorList>
            <person name="He C.Y."/>
            <person name="Keren R."/>
            <person name="Whittaker M."/>
            <person name="Farag I.F."/>
            <person name="Doudna J."/>
            <person name="Cate J.H.D."/>
            <person name="Banfield J.F."/>
        </authorList>
    </citation>
    <scope>NUCLEOTIDE SEQUENCE</scope>
    <source>
        <strain evidence="3">NC_groundwater_1520_Pr4_B-0.1um_53_5</strain>
    </source>
</reference>
<evidence type="ECO:0000313" key="3">
    <source>
        <dbReference type="EMBL" id="MBI4727594.1"/>
    </source>
</evidence>
<dbReference type="AlphaFoldDB" id="A0A933MKD4"/>
<gene>
    <name evidence="3" type="ORF">HY768_10335</name>
</gene>
<evidence type="ECO:0000259" key="2">
    <source>
        <dbReference type="Pfam" id="PF07670"/>
    </source>
</evidence>
<feature type="domain" description="Nucleoside transporter/FeoB GTPase Gate" evidence="2">
    <location>
        <begin position="21"/>
        <end position="104"/>
    </location>
</feature>
<proteinExistence type="predicted"/>
<feature type="transmembrane region" description="Helical" evidence="1">
    <location>
        <begin position="21"/>
        <end position="40"/>
    </location>
</feature>
<evidence type="ECO:0000313" key="4">
    <source>
        <dbReference type="Proteomes" id="UP000736328"/>
    </source>
</evidence>
<accession>A0A933MKD4</accession>
<dbReference type="Pfam" id="PF07670">
    <property type="entry name" value="Gate"/>
    <property type="match status" value="1"/>
</dbReference>
<protein>
    <submittedName>
        <fullName evidence="3">Nucleoside recognition protein</fullName>
    </submittedName>
</protein>
<keyword evidence="1" id="KW-1133">Transmembrane helix</keyword>
<sequence length="144" mass="15973">MNKIDFKNTLLSGLKKGLDSFWQLMKMVAPVYTAICILRATPAMDWFASFCAPAMKCFGLPGESALALIVGNLVNLYASIGVIAGLKLQPQQLTLLSLMLLISHSQILESAVFAQIKTRYLLLSLFRFLLSLFLGWSLHFFILG</sequence>
<dbReference type="EMBL" id="JACQXR010000139">
    <property type="protein sequence ID" value="MBI4727594.1"/>
    <property type="molecule type" value="Genomic_DNA"/>
</dbReference>
<feature type="transmembrane region" description="Helical" evidence="1">
    <location>
        <begin position="120"/>
        <end position="143"/>
    </location>
</feature>
<comment type="caution">
    <text evidence="3">The sequence shown here is derived from an EMBL/GenBank/DDBJ whole genome shotgun (WGS) entry which is preliminary data.</text>
</comment>
<name>A0A933MKD4_UNCT6</name>
<organism evidence="3 4">
    <name type="scientific">candidate division TA06 bacterium</name>
    <dbReference type="NCBI Taxonomy" id="2250710"/>
    <lineage>
        <taxon>Bacteria</taxon>
        <taxon>Bacteria division TA06</taxon>
    </lineage>
</organism>
<feature type="transmembrane region" description="Helical" evidence="1">
    <location>
        <begin position="65"/>
        <end position="86"/>
    </location>
</feature>
<keyword evidence="1" id="KW-0472">Membrane</keyword>
<keyword evidence="1" id="KW-0812">Transmembrane</keyword>